<evidence type="ECO:0000313" key="4">
    <source>
        <dbReference type="Proteomes" id="UP000054144"/>
    </source>
</evidence>
<dbReference type="PANTHER" id="PTHR40465:SF1">
    <property type="entry name" value="DUF6534 DOMAIN-CONTAINING PROTEIN"/>
    <property type="match status" value="1"/>
</dbReference>
<dbReference type="EMBL" id="KN882061">
    <property type="protein sequence ID" value="KIY45133.1"/>
    <property type="molecule type" value="Genomic_DNA"/>
</dbReference>
<feature type="transmembrane region" description="Helical" evidence="2">
    <location>
        <begin position="132"/>
        <end position="160"/>
    </location>
</feature>
<reference evidence="3 4" key="1">
    <citation type="journal article" date="2015" name="Fungal Genet. Biol.">
        <title>Evolution of novel wood decay mechanisms in Agaricales revealed by the genome sequences of Fistulina hepatica and Cylindrobasidium torrendii.</title>
        <authorList>
            <person name="Floudas D."/>
            <person name="Held B.W."/>
            <person name="Riley R."/>
            <person name="Nagy L.G."/>
            <person name="Koehler G."/>
            <person name="Ransdell A.S."/>
            <person name="Younus H."/>
            <person name="Chow J."/>
            <person name="Chiniquy J."/>
            <person name="Lipzen A."/>
            <person name="Tritt A."/>
            <person name="Sun H."/>
            <person name="Haridas S."/>
            <person name="LaButti K."/>
            <person name="Ohm R.A."/>
            <person name="Kues U."/>
            <person name="Blanchette R.A."/>
            <person name="Grigoriev I.V."/>
            <person name="Minto R.E."/>
            <person name="Hibbett D.S."/>
        </authorList>
    </citation>
    <scope>NUCLEOTIDE SEQUENCE [LARGE SCALE GENOMIC DNA]</scope>
    <source>
        <strain evidence="3 4">ATCC 64428</strain>
    </source>
</reference>
<feature type="transmembrane region" description="Helical" evidence="2">
    <location>
        <begin position="203"/>
        <end position="219"/>
    </location>
</feature>
<feature type="transmembrane region" description="Helical" evidence="2">
    <location>
        <begin position="172"/>
        <end position="196"/>
    </location>
</feature>
<dbReference type="Proteomes" id="UP000054144">
    <property type="component" value="Unassembled WGS sequence"/>
</dbReference>
<feature type="transmembrane region" description="Helical" evidence="2">
    <location>
        <begin position="54"/>
        <end position="75"/>
    </location>
</feature>
<keyword evidence="4" id="KW-1185">Reference proteome</keyword>
<sequence length="313" mass="34181">MSTPSVSCIPSEEGTLIAMLLIAALLCMALWGVATSQLVKYYELYPKDRWQLKVYVAAAWTVDTLAMAFITYYLYVNTVTTLSDCSFFYEYTSYIGVFAWNILFVPASLFTQIFYLHRIWMFGRESTTLNRALFYSVVSFIALSMTVQSSLLLYLTVLGIQDPGAVSDIETLLYTGSMSAVITSDLLLTLSLVYLLLRYQTGALSLTLAITAMTLRIVTSPSTGYSNLFTMPLTPVYLISLLASLNIRQSLRDAGQINNTMFSLPAMSSGGATNTGGISHAQNSGVPSGSIHFAPNPETTKSTNVVGSSSEQV</sequence>
<feature type="transmembrane region" description="Helical" evidence="2">
    <location>
        <begin position="225"/>
        <end position="245"/>
    </location>
</feature>
<keyword evidence="2" id="KW-0812">Transmembrane</keyword>
<keyword evidence="2" id="KW-1133">Transmembrane helix</keyword>
<proteinExistence type="predicted"/>
<evidence type="ECO:0000256" key="2">
    <source>
        <dbReference type="SAM" id="Phobius"/>
    </source>
</evidence>
<protein>
    <submittedName>
        <fullName evidence="3">Uncharacterized protein</fullName>
    </submittedName>
</protein>
<feature type="transmembrane region" description="Helical" evidence="2">
    <location>
        <begin position="15"/>
        <end position="34"/>
    </location>
</feature>
<feature type="region of interest" description="Disordered" evidence="1">
    <location>
        <begin position="288"/>
        <end position="313"/>
    </location>
</feature>
<name>A0A0D7A2U4_9AGAR</name>
<gene>
    <name evidence="3" type="ORF">FISHEDRAFT_76814</name>
</gene>
<dbReference type="PANTHER" id="PTHR40465">
    <property type="entry name" value="CHROMOSOME 1, WHOLE GENOME SHOTGUN SEQUENCE"/>
    <property type="match status" value="1"/>
</dbReference>
<feature type="transmembrane region" description="Helical" evidence="2">
    <location>
        <begin position="95"/>
        <end position="120"/>
    </location>
</feature>
<evidence type="ECO:0000256" key="1">
    <source>
        <dbReference type="SAM" id="MobiDB-lite"/>
    </source>
</evidence>
<keyword evidence="2" id="KW-0472">Membrane</keyword>
<accession>A0A0D7A2U4</accession>
<evidence type="ECO:0000313" key="3">
    <source>
        <dbReference type="EMBL" id="KIY45133.1"/>
    </source>
</evidence>
<dbReference type="OrthoDB" id="2687272at2759"/>
<feature type="compositionally biased region" description="Polar residues" evidence="1">
    <location>
        <begin position="297"/>
        <end position="313"/>
    </location>
</feature>
<organism evidence="3 4">
    <name type="scientific">Fistulina hepatica ATCC 64428</name>
    <dbReference type="NCBI Taxonomy" id="1128425"/>
    <lineage>
        <taxon>Eukaryota</taxon>
        <taxon>Fungi</taxon>
        <taxon>Dikarya</taxon>
        <taxon>Basidiomycota</taxon>
        <taxon>Agaricomycotina</taxon>
        <taxon>Agaricomycetes</taxon>
        <taxon>Agaricomycetidae</taxon>
        <taxon>Agaricales</taxon>
        <taxon>Fistulinaceae</taxon>
        <taxon>Fistulina</taxon>
    </lineage>
</organism>
<dbReference type="AlphaFoldDB" id="A0A0D7A2U4"/>